<evidence type="ECO:0000313" key="2">
    <source>
        <dbReference type="EMBL" id="GAA1991637.1"/>
    </source>
</evidence>
<dbReference type="InterPro" id="IPR005149">
    <property type="entry name" value="Tscrpt_reg_PadR_N"/>
</dbReference>
<feature type="domain" description="Transcription regulator PadR N-terminal" evidence="1">
    <location>
        <begin position="8"/>
        <end position="84"/>
    </location>
</feature>
<dbReference type="InterPro" id="IPR036388">
    <property type="entry name" value="WH-like_DNA-bd_sf"/>
</dbReference>
<dbReference type="Gene3D" id="1.10.10.10">
    <property type="entry name" value="Winged helix-like DNA-binding domain superfamily/Winged helix DNA-binding domain"/>
    <property type="match status" value="1"/>
</dbReference>
<sequence>MSATRLLVLGVVRAFGRAHGYQVRRELISWGAEHWANIKPGSIYHALRQLVKAKMVTAAGVEDSGEGPDRFLYEITEDGETEFRRLLGKALSDADAKPEFFGAGITFMTCLPRRTVITYLQHRLSRLEGTNELLRRLRANDVAEDQKPEHVWELFEWWVVEAQASTDFTRGMIERLEQGAYTMADDGGGAAPFGAPPAVPPAVG</sequence>
<dbReference type="Proteomes" id="UP001501585">
    <property type="component" value="Unassembled WGS sequence"/>
</dbReference>
<dbReference type="EMBL" id="BAAAPC010000006">
    <property type="protein sequence ID" value="GAA1991637.1"/>
    <property type="molecule type" value="Genomic_DNA"/>
</dbReference>
<dbReference type="PANTHER" id="PTHR33169:SF14">
    <property type="entry name" value="TRANSCRIPTIONAL REGULATOR RV3488"/>
    <property type="match status" value="1"/>
</dbReference>
<proteinExistence type="predicted"/>
<dbReference type="PANTHER" id="PTHR33169">
    <property type="entry name" value="PADR-FAMILY TRANSCRIPTIONAL REGULATOR"/>
    <property type="match status" value="1"/>
</dbReference>
<dbReference type="InterPro" id="IPR036390">
    <property type="entry name" value="WH_DNA-bd_sf"/>
</dbReference>
<dbReference type="Pfam" id="PF03551">
    <property type="entry name" value="PadR"/>
    <property type="match status" value="1"/>
</dbReference>
<accession>A0ABP5E524</accession>
<protein>
    <submittedName>
        <fullName evidence="2">PadR family transcriptional regulator</fullName>
    </submittedName>
</protein>
<keyword evidence="3" id="KW-1185">Reference proteome</keyword>
<evidence type="ECO:0000259" key="1">
    <source>
        <dbReference type="Pfam" id="PF03551"/>
    </source>
</evidence>
<dbReference type="RefSeq" id="WP_344105649.1">
    <property type="nucleotide sequence ID" value="NZ_BAAAPC010000006.1"/>
</dbReference>
<dbReference type="InterPro" id="IPR052509">
    <property type="entry name" value="Metal_resp_DNA-bind_regulator"/>
</dbReference>
<evidence type="ECO:0000313" key="3">
    <source>
        <dbReference type="Proteomes" id="UP001501585"/>
    </source>
</evidence>
<comment type="caution">
    <text evidence="2">The sequence shown here is derived from an EMBL/GenBank/DDBJ whole genome shotgun (WGS) entry which is preliminary data.</text>
</comment>
<dbReference type="SUPFAM" id="SSF46785">
    <property type="entry name" value="Winged helix' DNA-binding domain"/>
    <property type="match status" value="1"/>
</dbReference>
<name>A0ABP5E524_9ACTN</name>
<gene>
    <name evidence="2" type="ORF">GCM10009799_16920</name>
</gene>
<reference evidence="3" key="1">
    <citation type="journal article" date="2019" name="Int. J. Syst. Evol. Microbiol.">
        <title>The Global Catalogue of Microorganisms (GCM) 10K type strain sequencing project: providing services to taxonomists for standard genome sequencing and annotation.</title>
        <authorList>
            <consortium name="The Broad Institute Genomics Platform"/>
            <consortium name="The Broad Institute Genome Sequencing Center for Infectious Disease"/>
            <person name="Wu L."/>
            <person name="Ma J."/>
        </authorList>
    </citation>
    <scope>NUCLEOTIDE SEQUENCE [LARGE SCALE GENOMIC DNA]</scope>
    <source>
        <strain evidence="3">JCM 15313</strain>
    </source>
</reference>
<organism evidence="2 3">
    <name type="scientific">Nocardiopsis rhodophaea</name>
    <dbReference type="NCBI Taxonomy" id="280238"/>
    <lineage>
        <taxon>Bacteria</taxon>
        <taxon>Bacillati</taxon>
        <taxon>Actinomycetota</taxon>
        <taxon>Actinomycetes</taxon>
        <taxon>Streptosporangiales</taxon>
        <taxon>Nocardiopsidaceae</taxon>
        <taxon>Nocardiopsis</taxon>
    </lineage>
</organism>